<proteinExistence type="inferred from homology"/>
<evidence type="ECO:0000256" key="3">
    <source>
        <dbReference type="ARBA" id="ARBA00024947"/>
    </source>
</evidence>
<dbReference type="AlphaFoldDB" id="A0A0D7BVX4"/>
<dbReference type="Proteomes" id="UP000054007">
    <property type="component" value="Unassembled WGS sequence"/>
</dbReference>
<name>A0A0D7BVX4_9AGAR</name>
<keyword evidence="6" id="KW-1185">Reference proteome</keyword>
<feature type="domain" description="Coenzyme Q-binding protein COQ10 START" evidence="4">
    <location>
        <begin position="51"/>
        <end position="185"/>
    </location>
</feature>
<dbReference type="GO" id="GO:0048039">
    <property type="term" value="F:ubiquinone binding"/>
    <property type="evidence" value="ECO:0007669"/>
    <property type="project" value="InterPro"/>
</dbReference>
<organism evidence="5 6">
    <name type="scientific">Cylindrobasidium torrendii FP15055 ss-10</name>
    <dbReference type="NCBI Taxonomy" id="1314674"/>
    <lineage>
        <taxon>Eukaryota</taxon>
        <taxon>Fungi</taxon>
        <taxon>Dikarya</taxon>
        <taxon>Basidiomycota</taxon>
        <taxon>Agaricomycotina</taxon>
        <taxon>Agaricomycetes</taxon>
        <taxon>Agaricomycetidae</taxon>
        <taxon>Agaricales</taxon>
        <taxon>Marasmiineae</taxon>
        <taxon>Physalacriaceae</taxon>
        <taxon>Cylindrobasidium</taxon>
    </lineage>
</organism>
<dbReference type="EMBL" id="KN880434">
    <property type="protein sequence ID" value="KIY73761.1"/>
    <property type="molecule type" value="Genomic_DNA"/>
</dbReference>
<evidence type="ECO:0000313" key="5">
    <source>
        <dbReference type="EMBL" id="KIY73761.1"/>
    </source>
</evidence>
<evidence type="ECO:0000256" key="1">
    <source>
        <dbReference type="ARBA" id="ARBA00006885"/>
    </source>
</evidence>
<reference evidence="5 6" key="1">
    <citation type="journal article" date="2015" name="Fungal Genet. Biol.">
        <title>Evolution of novel wood decay mechanisms in Agaricales revealed by the genome sequences of Fistulina hepatica and Cylindrobasidium torrendii.</title>
        <authorList>
            <person name="Floudas D."/>
            <person name="Held B.W."/>
            <person name="Riley R."/>
            <person name="Nagy L.G."/>
            <person name="Koehler G."/>
            <person name="Ransdell A.S."/>
            <person name="Younus H."/>
            <person name="Chow J."/>
            <person name="Chiniquy J."/>
            <person name="Lipzen A."/>
            <person name="Tritt A."/>
            <person name="Sun H."/>
            <person name="Haridas S."/>
            <person name="LaButti K."/>
            <person name="Ohm R.A."/>
            <person name="Kues U."/>
            <person name="Blanchette R.A."/>
            <person name="Grigoriev I.V."/>
            <person name="Minto R.E."/>
            <person name="Hibbett D.S."/>
        </authorList>
    </citation>
    <scope>NUCLEOTIDE SEQUENCE [LARGE SCALE GENOMIC DNA]</scope>
    <source>
        <strain evidence="5 6">FP15055 ss-10</strain>
    </source>
</reference>
<accession>A0A0D7BVX4</accession>
<comment type="similarity">
    <text evidence="1">Belongs to the COQ10 family.</text>
</comment>
<dbReference type="PANTHER" id="PTHR12901:SF10">
    <property type="entry name" value="COENZYME Q-BINDING PROTEIN COQ10, MITOCHONDRIAL"/>
    <property type="match status" value="1"/>
</dbReference>
<comment type="subunit">
    <text evidence="2">Interacts with coenzyme Q.</text>
</comment>
<evidence type="ECO:0000313" key="6">
    <source>
        <dbReference type="Proteomes" id="UP000054007"/>
    </source>
</evidence>
<dbReference type="OrthoDB" id="292693at2759"/>
<dbReference type="Pfam" id="PF03364">
    <property type="entry name" value="Polyketide_cyc"/>
    <property type="match status" value="1"/>
</dbReference>
<evidence type="ECO:0000259" key="4">
    <source>
        <dbReference type="Pfam" id="PF03364"/>
    </source>
</evidence>
<dbReference type="STRING" id="1314674.A0A0D7BVX4"/>
<dbReference type="InterPro" id="IPR005031">
    <property type="entry name" value="COQ10_START"/>
</dbReference>
<dbReference type="Gene3D" id="3.30.530.20">
    <property type="match status" value="1"/>
</dbReference>
<dbReference type="InterPro" id="IPR044996">
    <property type="entry name" value="COQ10-like"/>
</dbReference>
<dbReference type="SUPFAM" id="SSF55961">
    <property type="entry name" value="Bet v1-like"/>
    <property type="match status" value="1"/>
</dbReference>
<sequence length="199" mass="22086">MTLLRTNAVASLACFKRTRPQRRCLFSLPDLSSLSPFGNDSKTYQERKVLPYRQQDLYAVVSDIAAYPRFIPYCTSSRILAQTQRADGAVLMDAELTVGFMAFTESYVSKVTCVPHKSVEAVASSETPLFKSLSTLWRFQPATPTDPNKTLVTLDLAYAFTNPLHAAVSSSFFGKVSGMMVQAFEDRCAEVYGRGGRPR</sequence>
<protein>
    <recommendedName>
        <fullName evidence="4">Coenzyme Q-binding protein COQ10 START domain-containing protein</fullName>
    </recommendedName>
</protein>
<dbReference type="GO" id="GO:0045333">
    <property type="term" value="P:cellular respiration"/>
    <property type="evidence" value="ECO:0007669"/>
    <property type="project" value="InterPro"/>
</dbReference>
<gene>
    <name evidence="5" type="ORF">CYLTODRAFT_434109</name>
</gene>
<dbReference type="GO" id="GO:0005739">
    <property type="term" value="C:mitochondrion"/>
    <property type="evidence" value="ECO:0007669"/>
    <property type="project" value="TreeGrafter"/>
</dbReference>
<comment type="function">
    <text evidence="3">Required for the function of coenzyme Q in the respiratory chain. May serve as a chaperone or may be involved in the transport of Q6 from its site of synthesis to the catalytic sites of the respiratory complexes.</text>
</comment>
<dbReference type="CDD" id="cd07813">
    <property type="entry name" value="COQ10p_like"/>
    <property type="match status" value="1"/>
</dbReference>
<dbReference type="InterPro" id="IPR023393">
    <property type="entry name" value="START-like_dom_sf"/>
</dbReference>
<evidence type="ECO:0000256" key="2">
    <source>
        <dbReference type="ARBA" id="ARBA00011814"/>
    </source>
</evidence>
<dbReference type="PANTHER" id="PTHR12901">
    <property type="entry name" value="SPERM PROTEIN HOMOLOG"/>
    <property type="match status" value="1"/>
</dbReference>